<gene>
    <name evidence="2" type="ORF">GTO89_07985</name>
</gene>
<name>A0A845L8L5_HELGE</name>
<dbReference type="InterPro" id="IPR011044">
    <property type="entry name" value="Quino_amine_DH_bsu"/>
</dbReference>
<evidence type="ECO:0000313" key="3">
    <source>
        <dbReference type="Proteomes" id="UP000471031"/>
    </source>
</evidence>
<protein>
    <submittedName>
        <fullName evidence="2">Uncharacterized protein</fullName>
    </submittedName>
</protein>
<dbReference type="InterPro" id="IPR051200">
    <property type="entry name" value="Host-pathogen_enzymatic-act"/>
</dbReference>
<accession>A0A845L8L5</accession>
<reference evidence="2 3" key="1">
    <citation type="submission" date="2020-01" db="EMBL/GenBank/DDBJ databases">
        <title>Whole genome sequence of Heliobacterium gestii DSM 11169.</title>
        <authorList>
            <person name="Kyndt J.A."/>
            <person name="Meyer T.E."/>
        </authorList>
    </citation>
    <scope>NUCLEOTIDE SEQUENCE [LARGE SCALE GENOMIC DNA]</scope>
    <source>
        <strain evidence="2 3">DSM 11169</strain>
    </source>
</reference>
<proteinExistence type="predicted"/>
<dbReference type="PANTHER" id="PTHR47197">
    <property type="entry name" value="PROTEIN NIRF"/>
    <property type="match status" value="1"/>
</dbReference>
<dbReference type="Gene3D" id="2.130.10.10">
    <property type="entry name" value="YVTN repeat-like/Quinoprotein amine dehydrogenase"/>
    <property type="match status" value="1"/>
</dbReference>
<dbReference type="Proteomes" id="UP000471031">
    <property type="component" value="Unassembled WGS sequence"/>
</dbReference>
<dbReference type="PROSITE" id="PS51257">
    <property type="entry name" value="PROKAR_LIPOPROTEIN"/>
    <property type="match status" value="1"/>
</dbReference>
<dbReference type="PANTHER" id="PTHR47197:SF3">
    <property type="entry name" value="DIHYDRO-HEME D1 DEHYDROGENASE"/>
    <property type="match status" value="1"/>
</dbReference>
<dbReference type="SUPFAM" id="SSF50969">
    <property type="entry name" value="YVTN repeat-like/Quinoprotein amine dehydrogenase"/>
    <property type="match status" value="1"/>
</dbReference>
<organism evidence="2 3">
    <name type="scientific">Heliomicrobium gestii</name>
    <name type="common">Heliobacterium gestii</name>
    <dbReference type="NCBI Taxonomy" id="2699"/>
    <lineage>
        <taxon>Bacteria</taxon>
        <taxon>Bacillati</taxon>
        <taxon>Bacillota</taxon>
        <taxon>Clostridia</taxon>
        <taxon>Eubacteriales</taxon>
        <taxon>Heliobacteriaceae</taxon>
        <taxon>Heliomicrobium</taxon>
    </lineage>
</organism>
<comment type="caution">
    <text evidence="2">The sequence shown here is derived from an EMBL/GenBank/DDBJ whole genome shotgun (WGS) entry which is preliminary data.</text>
</comment>
<evidence type="ECO:0000313" key="2">
    <source>
        <dbReference type="EMBL" id="MZP42972.1"/>
    </source>
</evidence>
<keyword evidence="1" id="KW-0732">Signal</keyword>
<dbReference type="InterPro" id="IPR015943">
    <property type="entry name" value="WD40/YVTN_repeat-like_dom_sf"/>
</dbReference>
<dbReference type="OrthoDB" id="2679915at2"/>
<dbReference type="EMBL" id="WXEX01000005">
    <property type="protein sequence ID" value="MZP42972.1"/>
    <property type="molecule type" value="Genomic_DNA"/>
</dbReference>
<feature type="chain" id="PRO_5039334294" evidence="1">
    <location>
        <begin position="23"/>
        <end position="352"/>
    </location>
</feature>
<feature type="signal peptide" evidence="1">
    <location>
        <begin position="1"/>
        <end position="22"/>
    </location>
</feature>
<dbReference type="RefSeq" id="WP_161261538.1">
    <property type="nucleotide sequence ID" value="NZ_JAFBDC010000004.1"/>
</dbReference>
<sequence>MNRWLKFATGVFLSGALCMLSACNSTGPKETIFVGGLDKIMVLDGNNYNTIGDIEVHGPVQEMYPSSDGKKLYASTNERRELAVIDTKTRKVEKTISFQNGDTWGSIFGLTVTPDGKQVIVQMYRTQRALAELKSLPPQVLVLNSQDLSVMKTYEVPYGTCSLAMPAEGKDVFIYGRDVLRMNIETGEMKKETALFNPAPNESVTNVLPQWQTDREADNFGTAPAIISNPEKPDDAKMGVLTADLKTGEFKKIAFDAPIDGYFGSVGSKDHKKVYMIGNNVAAYDLETKKLIKSVPTKHGTCYSINVSNDGKKLYLTGAGNTFTVVNADTFEVIKDTELPTDTIHCRVVMVP</sequence>
<dbReference type="AlphaFoldDB" id="A0A845L8L5"/>
<keyword evidence="3" id="KW-1185">Reference proteome</keyword>
<evidence type="ECO:0000256" key="1">
    <source>
        <dbReference type="SAM" id="SignalP"/>
    </source>
</evidence>